<dbReference type="GO" id="GO:0004176">
    <property type="term" value="F:ATP-dependent peptidase activity"/>
    <property type="evidence" value="ECO:0007669"/>
    <property type="project" value="InterPro"/>
</dbReference>
<feature type="domain" description="AAA+ ATPase" evidence="18">
    <location>
        <begin position="202"/>
        <end position="341"/>
    </location>
</feature>
<feature type="transmembrane region" description="Helical" evidence="15">
    <location>
        <begin position="22"/>
        <end position="39"/>
    </location>
</feature>
<keyword evidence="13 15" id="KW-0472">Membrane</keyword>
<accession>A0A547PC23</accession>
<dbReference type="InterPro" id="IPR011546">
    <property type="entry name" value="Pept_M41_FtsH_extracell"/>
</dbReference>
<evidence type="ECO:0000256" key="3">
    <source>
        <dbReference type="ARBA" id="ARBA00022475"/>
    </source>
</evidence>
<keyword evidence="7 15" id="KW-0547">Nucleotide-binding</keyword>
<evidence type="ECO:0000256" key="15">
    <source>
        <dbReference type="HAMAP-Rule" id="MF_01458"/>
    </source>
</evidence>
<evidence type="ECO:0000313" key="20">
    <source>
        <dbReference type="Proteomes" id="UP000316343"/>
    </source>
</evidence>
<dbReference type="Gene3D" id="3.30.720.210">
    <property type="match status" value="1"/>
</dbReference>
<dbReference type="GO" id="GO:0008270">
    <property type="term" value="F:zinc ion binding"/>
    <property type="evidence" value="ECO:0007669"/>
    <property type="project" value="UniProtKB-UniRule"/>
</dbReference>
<dbReference type="InterPro" id="IPR005936">
    <property type="entry name" value="FtsH"/>
</dbReference>
<keyword evidence="10 15" id="KW-0067">ATP-binding</keyword>
<evidence type="ECO:0000256" key="11">
    <source>
        <dbReference type="ARBA" id="ARBA00022989"/>
    </source>
</evidence>
<keyword evidence="12 15" id="KW-0482">Metalloprotease</keyword>
<evidence type="ECO:0000256" key="1">
    <source>
        <dbReference type="ARBA" id="ARBA00004370"/>
    </source>
</evidence>
<comment type="function">
    <text evidence="15">Acts as a processive, ATP-dependent zinc metallopeptidase for both cytoplasmic and membrane proteins. Plays a role in the quality control of integral membrane proteins.</text>
</comment>
<dbReference type="InterPro" id="IPR041569">
    <property type="entry name" value="AAA_lid_3"/>
</dbReference>
<organism evidence="19 20">
    <name type="scientific">Erythrobacter insulae</name>
    <dbReference type="NCBI Taxonomy" id="2584124"/>
    <lineage>
        <taxon>Bacteria</taxon>
        <taxon>Pseudomonadati</taxon>
        <taxon>Pseudomonadota</taxon>
        <taxon>Alphaproteobacteria</taxon>
        <taxon>Sphingomonadales</taxon>
        <taxon>Erythrobacteraceae</taxon>
        <taxon>Erythrobacter/Porphyrobacter group</taxon>
        <taxon>Erythrobacter</taxon>
    </lineage>
</organism>
<dbReference type="Gene3D" id="1.20.58.760">
    <property type="entry name" value="Peptidase M41"/>
    <property type="match status" value="1"/>
</dbReference>
<comment type="similarity">
    <text evidence="14 15">In the central section; belongs to the AAA ATPase family.</text>
</comment>
<dbReference type="FunFam" id="1.20.58.760:FF:000001">
    <property type="entry name" value="ATP-dependent zinc metalloprotease FtsH"/>
    <property type="match status" value="1"/>
</dbReference>
<dbReference type="Pfam" id="PF00004">
    <property type="entry name" value="AAA"/>
    <property type="match status" value="1"/>
</dbReference>
<dbReference type="InterPro" id="IPR000642">
    <property type="entry name" value="Peptidase_M41"/>
</dbReference>
<protein>
    <recommendedName>
        <fullName evidence="15">ATP-dependent zinc metalloprotease FtsH</fullName>
        <ecNumber evidence="15">3.4.24.-</ecNumber>
    </recommendedName>
</protein>
<evidence type="ECO:0000256" key="10">
    <source>
        <dbReference type="ARBA" id="ARBA00022840"/>
    </source>
</evidence>
<dbReference type="SMART" id="SM00382">
    <property type="entry name" value="AAA"/>
    <property type="match status" value="1"/>
</dbReference>
<dbReference type="SUPFAM" id="SSF52540">
    <property type="entry name" value="P-loop containing nucleoside triphosphate hydrolases"/>
    <property type="match status" value="1"/>
</dbReference>
<dbReference type="GO" id="GO:0005524">
    <property type="term" value="F:ATP binding"/>
    <property type="evidence" value="ECO:0007669"/>
    <property type="project" value="UniProtKB-UniRule"/>
</dbReference>
<comment type="caution">
    <text evidence="19">The sequence shown here is derived from an EMBL/GenBank/DDBJ whole genome shotgun (WGS) entry which is preliminary data.</text>
</comment>
<dbReference type="GO" id="GO:0006508">
    <property type="term" value="P:proteolysis"/>
    <property type="evidence" value="ECO:0007669"/>
    <property type="project" value="UniProtKB-KW"/>
</dbReference>
<dbReference type="PROSITE" id="PS00674">
    <property type="entry name" value="AAA"/>
    <property type="match status" value="1"/>
</dbReference>
<dbReference type="GO" id="GO:0005886">
    <property type="term" value="C:plasma membrane"/>
    <property type="evidence" value="ECO:0007669"/>
    <property type="project" value="UniProtKB-SubCell"/>
</dbReference>
<evidence type="ECO:0000256" key="9">
    <source>
        <dbReference type="ARBA" id="ARBA00022833"/>
    </source>
</evidence>
<dbReference type="InterPro" id="IPR003593">
    <property type="entry name" value="AAA+_ATPase"/>
</dbReference>
<dbReference type="Pfam" id="PF17862">
    <property type="entry name" value="AAA_lid_3"/>
    <property type="match status" value="1"/>
</dbReference>
<dbReference type="InterPro" id="IPR003959">
    <property type="entry name" value="ATPase_AAA_core"/>
</dbReference>
<dbReference type="PANTHER" id="PTHR23076:SF97">
    <property type="entry name" value="ATP-DEPENDENT ZINC METALLOPROTEASE YME1L1"/>
    <property type="match status" value="1"/>
</dbReference>
<feature type="binding site" evidence="15">
    <location>
        <position position="432"/>
    </location>
    <ligand>
        <name>Zn(2+)</name>
        <dbReference type="ChEBI" id="CHEBI:29105"/>
        <note>catalytic</note>
    </ligand>
</feature>
<evidence type="ECO:0000259" key="18">
    <source>
        <dbReference type="SMART" id="SM00382"/>
    </source>
</evidence>
<dbReference type="Pfam" id="PF06480">
    <property type="entry name" value="FtsH_ext"/>
    <property type="match status" value="1"/>
</dbReference>
<dbReference type="GO" id="GO:0030163">
    <property type="term" value="P:protein catabolic process"/>
    <property type="evidence" value="ECO:0007669"/>
    <property type="project" value="UniProtKB-UniRule"/>
</dbReference>
<comment type="subunit">
    <text evidence="15">Homohexamer.</text>
</comment>
<evidence type="ECO:0000256" key="5">
    <source>
        <dbReference type="ARBA" id="ARBA00022692"/>
    </source>
</evidence>
<dbReference type="Pfam" id="PF01434">
    <property type="entry name" value="Peptidase_M41"/>
    <property type="match status" value="1"/>
</dbReference>
<sequence>MSDSNDPQQQPPEGQNPWVKQLMIWGGIFLALLLVVSLFNNAGQTPGTQINYSEFRNQVEQGEVAEVALGEDIITGAYNNGSTFQTVPVPNDPEITKILQENDVKFTGKPREQPNMLLYILLNSLPFLLILGIAFFALRQVQKGGGGGAMGFGKSKAKMLTERSGKVTFADVAGIDEAREELEEVVEFLKDPQRFSKLGGQIPKGALLVGSPGTGKTLLARAIAGEAGVPFFTISGSDFVEMFVGVGASRVRDMFEQAKKNAPCIVFIDEIDAVGRSRGGGLGNSNDEREQTLNQLLVEMDGFEANEGIIIVAATNRPDVLDPALLRPGRFDRQVVVPIPDIDGREKILGVHMKKVPLAPDVNSRTIARGTPGFSGADLANLVNEAALLAARRNKRLVAMQEFEDAKDKVMMGAERRSMVMTDDEKKMTAYHEAGHALVSVNEPASDPIHKATIIPRGRALGMVMRLPERDNYSYHRDKMHANLAVAMGGRVAEDIIFGHDKVSSGASGDIQYATDLARNMVTKWGMSEKLGPLQYEDQQEGYLGMGQTSRTMAGAETNKLIDAEIRELVEGGLKRATEILTEQEDKLHLLAQAMLEYETLTGDEINQLLENGKIDRPDEPKGPVKVQPTHGSAIPKAGKRFGGSSSGEAPQGA</sequence>
<evidence type="ECO:0000256" key="4">
    <source>
        <dbReference type="ARBA" id="ARBA00022670"/>
    </source>
</evidence>
<evidence type="ECO:0000256" key="17">
    <source>
        <dbReference type="SAM" id="MobiDB-lite"/>
    </source>
</evidence>
<feature type="active site" evidence="15">
    <location>
        <position position="433"/>
    </location>
</feature>
<comment type="subcellular location">
    <subcellularLocation>
        <location evidence="15">Cell membrane</location>
        <topology evidence="15">Multi-pass membrane protein</topology>
        <orientation evidence="15">Cytoplasmic side</orientation>
    </subcellularLocation>
    <subcellularLocation>
        <location evidence="1">Membrane</location>
    </subcellularLocation>
</comment>
<name>A0A547PC23_9SPHN</name>
<dbReference type="CDD" id="cd19501">
    <property type="entry name" value="RecA-like_FtsH"/>
    <property type="match status" value="1"/>
</dbReference>
<dbReference type="OrthoDB" id="9809379at2"/>
<keyword evidence="5 15" id="KW-0812">Transmembrane</keyword>
<comment type="similarity">
    <text evidence="16">Belongs to the AAA ATPase family.</text>
</comment>
<dbReference type="EMBL" id="VHJK01000001">
    <property type="protein sequence ID" value="TRD11683.1"/>
    <property type="molecule type" value="Genomic_DNA"/>
</dbReference>
<feature type="binding site" evidence="15">
    <location>
        <position position="510"/>
    </location>
    <ligand>
        <name>Zn(2+)</name>
        <dbReference type="ChEBI" id="CHEBI:29105"/>
        <note>catalytic</note>
    </ligand>
</feature>
<feature type="region of interest" description="Disordered" evidence="17">
    <location>
        <begin position="612"/>
        <end position="654"/>
    </location>
</feature>
<dbReference type="EC" id="3.4.24.-" evidence="15"/>
<keyword evidence="9 15" id="KW-0862">Zinc</keyword>
<evidence type="ECO:0000256" key="16">
    <source>
        <dbReference type="RuleBase" id="RU003651"/>
    </source>
</evidence>
<keyword evidence="8 15" id="KW-0378">Hydrolase</keyword>
<keyword evidence="3 15" id="KW-1003">Cell membrane</keyword>
<dbReference type="NCBIfam" id="TIGR01241">
    <property type="entry name" value="FtsH_fam"/>
    <property type="match status" value="1"/>
</dbReference>
<proteinExistence type="inferred from homology"/>
<dbReference type="PANTHER" id="PTHR23076">
    <property type="entry name" value="METALLOPROTEASE M41 FTSH"/>
    <property type="match status" value="1"/>
</dbReference>
<evidence type="ECO:0000256" key="2">
    <source>
        <dbReference type="ARBA" id="ARBA00010044"/>
    </source>
</evidence>
<dbReference type="GO" id="GO:0016887">
    <property type="term" value="F:ATP hydrolysis activity"/>
    <property type="evidence" value="ECO:0007669"/>
    <property type="project" value="UniProtKB-UniRule"/>
</dbReference>
<evidence type="ECO:0000313" key="19">
    <source>
        <dbReference type="EMBL" id="TRD11683.1"/>
    </source>
</evidence>
<dbReference type="InterPro" id="IPR027417">
    <property type="entry name" value="P-loop_NTPase"/>
</dbReference>
<evidence type="ECO:0000256" key="14">
    <source>
        <dbReference type="ARBA" id="ARBA00061570"/>
    </source>
</evidence>
<keyword evidence="6 15" id="KW-0479">Metal-binding</keyword>
<dbReference type="GO" id="GO:0004222">
    <property type="term" value="F:metalloendopeptidase activity"/>
    <property type="evidence" value="ECO:0007669"/>
    <property type="project" value="InterPro"/>
</dbReference>
<reference evidence="19 20" key="1">
    <citation type="submission" date="2019-06" db="EMBL/GenBank/DDBJ databases">
        <title>Erythrobacter insulae sp. nov., isolated from a tidal flat.</title>
        <authorList>
            <person name="Yoon J.-H."/>
        </authorList>
    </citation>
    <scope>NUCLEOTIDE SEQUENCE [LARGE SCALE GENOMIC DNA]</scope>
    <source>
        <strain evidence="19 20">JBTF-M21</strain>
    </source>
</reference>
<dbReference type="SUPFAM" id="SSF140990">
    <property type="entry name" value="FtsH protease domain-like"/>
    <property type="match status" value="1"/>
</dbReference>
<evidence type="ECO:0000256" key="13">
    <source>
        <dbReference type="ARBA" id="ARBA00023136"/>
    </source>
</evidence>
<dbReference type="FunFam" id="1.10.8.60:FF:000001">
    <property type="entry name" value="ATP-dependent zinc metalloprotease FtsH"/>
    <property type="match status" value="1"/>
</dbReference>
<evidence type="ECO:0000256" key="8">
    <source>
        <dbReference type="ARBA" id="ARBA00022801"/>
    </source>
</evidence>
<evidence type="ECO:0000256" key="7">
    <source>
        <dbReference type="ARBA" id="ARBA00022741"/>
    </source>
</evidence>
<dbReference type="InterPro" id="IPR037219">
    <property type="entry name" value="Peptidase_M41-like"/>
</dbReference>
<comment type="similarity">
    <text evidence="2 15">In the C-terminal section; belongs to the peptidase M41 family.</text>
</comment>
<dbReference type="Gene3D" id="3.40.50.300">
    <property type="entry name" value="P-loop containing nucleotide triphosphate hydrolases"/>
    <property type="match status" value="1"/>
</dbReference>
<feature type="transmembrane region" description="Helical" evidence="15">
    <location>
        <begin position="116"/>
        <end position="138"/>
    </location>
</feature>
<comment type="cofactor">
    <cofactor evidence="15">
        <name>Zn(2+)</name>
        <dbReference type="ChEBI" id="CHEBI:29105"/>
    </cofactor>
    <text evidence="15">Binds 1 zinc ion per subunit.</text>
</comment>
<keyword evidence="4 15" id="KW-0645">Protease</keyword>
<feature type="binding site" evidence="15">
    <location>
        <position position="436"/>
    </location>
    <ligand>
        <name>Zn(2+)</name>
        <dbReference type="ChEBI" id="CHEBI:29105"/>
        <note>catalytic</note>
    </ligand>
</feature>
<dbReference type="RefSeq" id="WP_142787956.1">
    <property type="nucleotide sequence ID" value="NZ_VHJK01000001.1"/>
</dbReference>
<dbReference type="Gene3D" id="1.10.8.60">
    <property type="match status" value="1"/>
</dbReference>
<dbReference type="HAMAP" id="MF_01458">
    <property type="entry name" value="FtsH"/>
    <property type="match status" value="1"/>
</dbReference>
<keyword evidence="20" id="KW-1185">Reference proteome</keyword>
<gene>
    <name evidence="15" type="primary">ftsH</name>
    <name evidence="19" type="ORF">FGU71_07260</name>
</gene>
<feature type="binding site" evidence="15">
    <location>
        <begin position="210"/>
        <end position="217"/>
    </location>
    <ligand>
        <name>ATP</name>
        <dbReference type="ChEBI" id="CHEBI:30616"/>
    </ligand>
</feature>
<feature type="compositionally biased region" description="Basic and acidic residues" evidence="17">
    <location>
        <begin position="613"/>
        <end position="623"/>
    </location>
</feature>
<keyword evidence="11 15" id="KW-1133">Transmembrane helix</keyword>
<evidence type="ECO:0000256" key="12">
    <source>
        <dbReference type="ARBA" id="ARBA00023049"/>
    </source>
</evidence>
<dbReference type="InterPro" id="IPR003960">
    <property type="entry name" value="ATPase_AAA_CS"/>
</dbReference>
<dbReference type="AlphaFoldDB" id="A0A547PC23"/>
<dbReference type="FunFam" id="3.40.50.300:FF:000001">
    <property type="entry name" value="ATP-dependent zinc metalloprotease FtsH"/>
    <property type="match status" value="1"/>
</dbReference>
<evidence type="ECO:0000256" key="6">
    <source>
        <dbReference type="ARBA" id="ARBA00022723"/>
    </source>
</evidence>
<dbReference type="Proteomes" id="UP000316343">
    <property type="component" value="Unassembled WGS sequence"/>
</dbReference>